<keyword evidence="5" id="KW-0539">Nucleus</keyword>
<feature type="domain" description="WW" evidence="7">
    <location>
        <begin position="42"/>
        <end position="75"/>
    </location>
</feature>
<feature type="compositionally biased region" description="Polar residues" evidence="6">
    <location>
        <begin position="18"/>
        <end position="27"/>
    </location>
</feature>
<dbReference type="KEGG" id="ffu:CLAFUR5_00507"/>
<feature type="compositionally biased region" description="Basic and acidic residues" evidence="6">
    <location>
        <begin position="710"/>
        <end position="719"/>
    </location>
</feature>
<dbReference type="CDD" id="cd00201">
    <property type="entry name" value="WW"/>
    <property type="match status" value="2"/>
</dbReference>
<evidence type="ECO:0000259" key="8">
    <source>
        <dbReference type="PROSITE" id="PS51676"/>
    </source>
</evidence>
<feature type="compositionally biased region" description="Basic and acidic residues" evidence="6">
    <location>
        <begin position="604"/>
        <end position="626"/>
    </location>
</feature>
<feature type="domain" description="FF" evidence="8">
    <location>
        <begin position="158"/>
        <end position="215"/>
    </location>
</feature>
<dbReference type="SUPFAM" id="SSF81698">
    <property type="entry name" value="FF domain"/>
    <property type="match status" value="4"/>
</dbReference>
<dbReference type="Pfam" id="PF00397">
    <property type="entry name" value="WW"/>
    <property type="match status" value="2"/>
</dbReference>
<dbReference type="InterPro" id="IPR036020">
    <property type="entry name" value="WW_dom_sf"/>
</dbReference>
<dbReference type="EMBL" id="CP090163">
    <property type="protein sequence ID" value="UJO12621.1"/>
    <property type="molecule type" value="Genomic_DNA"/>
</dbReference>
<evidence type="ECO:0000256" key="6">
    <source>
        <dbReference type="SAM" id="MobiDB-lite"/>
    </source>
</evidence>
<dbReference type="InterPro" id="IPR001202">
    <property type="entry name" value="WW_dom"/>
</dbReference>
<evidence type="ECO:0000256" key="3">
    <source>
        <dbReference type="ARBA" id="ARBA00022737"/>
    </source>
</evidence>
<dbReference type="Pfam" id="PF25432">
    <property type="entry name" value="FF_PRPF40A"/>
    <property type="match status" value="1"/>
</dbReference>
<feature type="domain" description="FF" evidence="8">
    <location>
        <begin position="228"/>
        <end position="283"/>
    </location>
</feature>
<dbReference type="PANTHER" id="PTHR11864">
    <property type="entry name" value="PRE-MRNA-PROCESSING PROTEIN PRP40"/>
    <property type="match status" value="1"/>
</dbReference>
<dbReference type="Gene3D" id="1.10.10.440">
    <property type="entry name" value="FF domain"/>
    <property type="match status" value="4"/>
</dbReference>
<proteinExistence type="predicted"/>
<reference evidence="9" key="1">
    <citation type="submission" date="2021-12" db="EMBL/GenBank/DDBJ databases">
        <authorList>
            <person name="Zaccaron A."/>
            <person name="Stergiopoulos I."/>
        </authorList>
    </citation>
    <scope>NUCLEOTIDE SEQUENCE</scope>
    <source>
        <strain evidence="9">Race5_Kim</strain>
    </source>
</reference>
<dbReference type="FunFam" id="1.10.10.440:FF:000013">
    <property type="entry name" value="pre-mRNA-processing protein 40A isoform X1"/>
    <property type="match status" value="1"/>
</dbReference>
<feature type="region of interest" description="Disordered" evidence="6">
    <location>
        <begin position="568"/>
        <end position="750"/>
    </location>
</feature>
<comment type="subcellular location">
    <subcellularLocation>
        <location evidence="1">Nucleus</location>
    </subcellularLocation>
</comment>
<dbReference type="InterPro" id="IPR039726">
    <property type="entry name" value="Prp40-like"/>
</dbReference>
<name>A0A9Q8L818_PASFU</name>
<evidence type="ECO:0000259" key="7">
    <source>
        <dbReference type="PROSITE" id="PS50020"/>
    </source>
</evidence>
<dbReference type="SMART" id="SM00456">
    <property type="entry name" value="WW"/>
    <property type="match status" value="2"/>
</dbReference>
<dbReference type="InterPro" id="IPR036517">
    <property type="entry name" value="FF_domain_sf"/>
</dbReference>
<feature type="compositionally biased region" description="Basic and acidic residues" evidence="6">
    <location>
        <begin position="568"/>
        <end position="597"/>
    </location>
</feature>
<feature type="region of interest" description="Disordered" evidence="6">
    <location>
        <begin position="71"/>
        <end position="156"/>
    </location>
</feature>
<dbReference type="GO" id="GO:0071004">
    <property type="term" value="C:U2-type prespliceosome"/>
    <property type="evidence" value="ECO:0007669"/>
    <property type="project" value="TreeGrafter"/>
</dbReference>
<dbReference type="PROSITE" id="PS50020">
    <property type="entry name" value="WW_DOMAIN_2"/>
    <property type="match status" value="2"/>
</dbReference>
<feature type="domain" description="FF" evidence="8">
    <location>
        <begin position="374"/>
        <end position="435"/>
    </location>
</feature>
<feature type="compositionally biased region" description="Basic and acidic residues" evidence="6">
    <location>
        <begin position="95"/>
        <end position="113"/>
    </location>
</feature>
<reference evidence="9" key="2">
    <citation type="journal article" date="2022" name="Microb. Genom.">
        <title>A chromosome-scale genome assembly of the tomato pathogen Cladosporium fulvum reveals a compartmentalized genome architecture and the presence of a dispensable chromosome.</title>
        <authorList>
            <person name="Zaccaron A.Z."/>
            <person name="Chen L.H."/>
            <person name="Samaras A."/>
            <person name="Stergiopoulos I."/>
        </authorList>
    </citation>
    <scope>NUCLEOTIDE SEQUENCE</scope>
    <source>
        <strain evidence="9">Race5_Kim</strain>
    </source>
</reference>
<evidence type="ECO:0000313" key="9">
    <source>
        <dbReference type="EMBL" id="UJO12621.1"/>
    </source>
</evidence>
<feature type="compositionally biased region" description="Basic and acidic residues" evidence="6">
    <location>
        <begin position="637"/>
        <end position="692"/>
    </location>
</feature>
<keyword evidence="3" id="KW-0677">Repeat</keyword>
<evidence type="ECO:0000256" key="4">
    <source>
        <dbReference type="ARBA" id="ARBA00023187"/>
    </source>
</evidence>
<dbReference type="GO" id="GO:0005685">
    <property type="term" value="C:U1 snRNP"/>
    <property type="evidence" value="ECO:0007669"/>
    <property type="project" value="TreeGrafter"/>
</dbReference>
<dbReference type="PROSITE" id="PS51676">
    <property type="entry name" value="FF"/>
    <property type="match status" value="3"/>
</dbReference>
<sequence length="750" mass="88986">MSAWAEATAPDGRKYFWNKQTKQTSWSKPDDFDAPATPAGPNGSASDWSEAKAPDGRAYYYNKVTKETRWDRPAVMDQAPRQNARPDFVAGRGQDYGRPDRSEDRMTRRDDRMAGLPNKPIFDREGPRGGGGGMPWENRRDDVGFRGPMPAKNDEPDYATHEQAEEAFCKLLKRHNISPDTEWQDALRVVVRDREYRAIKDPKERKVAYEKYCQEVRAQEKGKEKERKEKLREDFRKMLRTHEEIKHYTRWKTARPMIQGEYVYKQAGDDDERKRMFDEYILELKKKHAEEESARRKTAIAELDSMLRVLIVDPDTRWNDAEEKITTSDRFVSEDIFRALNKLDVFYAFENHMKALERVANEKLQQEKRLKRRRERQARDGFRQSLNDKLREGKIKAGSKWQDVHSSFADDPRFTSYVGMPGSDPLDLFWDIVEDEERKLRSKRNDAMDVLEDRRYEMTLDTTFDQFMDVMQSHPKTSVLKDDELNLIYSRLMDKIKKRHEDSKLDAERHKRDIIDGIRTQMKRNRPAIRLEDTLEDVTRLLAGTRDWEAADDDMRATAYEKYMRRLKERDEHERDRARRDRDDRNGARRDDRDRSRDRRHRTRTPEIDAYEADRRKAQEARERSYRKPSFGLTPPPRDRRDDRYISREDDRRHDRRDGVSVYERERRERELERERSYISRADPRDKGKTLDYGDEDAVGSRPGSVRKRRESDGSMRESKRSRRAESAGVLKDEEPALQSGSEEGEIEEV</sequence>
<dbReference type="PANTHER" id="PTHR11864:SF0">
    <property type="entry name" value="PRP40 PRE-MRNA PROCESSING FACTOR 40 HOMOLOG A (YEAST)"/>
    <property type="match status" value="1"/>
</dbReference>
<dbReference type="OrthoDB" id="187617at2759"/>
<dbReference type="SUPFAM" id="SSF51045">
    <property type="entry name" value="WW domain"/>
    <property type="match status" value="2"/>
</dbReference>
<evidence type="ECO:0000313" key="10">
    <source>
        <dbReference type="Proteomes" id="UP000756132"/>
    </source>
</evidence>
<keyword evidence="2" id="KW-0507">mRNA processing</keyword>
<dbReference type="RefSeq" id="XP_047756987.1">
    <property type="nucleotide sequence ID" value="XM_047899655.1"/>
</dbReference>
<organism evidence="9 10">
    <name type="scientific">Passalora fulva</name>
    <name type="common">Tomato leaf mold</name>
    <name type="synonym">Cladosporium fulvum</name>
    <dbReference type="NCBI Taxonomy" id="5499"/>
    <lineage>
        <taxon>Eukaryota</taxon>
        <taxon>Fungi</taxon>
        <taxon>Dikarya</taxon>
        <taxon>Ascomycota</taxon>
        <taxon>Pezizomycotina</taxon>
        <taxon>Dothideomycetes</taxon>
        <taxon>Dothideomycetidae</taxon>
        <taxon>Mycosphaerellales</taxon>
        <taxon>Mycosphaerellaceae</taxon>
        <taxon>Fulvia</taxon>
    </lineage>
</organism>
<dbReference type="PROSITE" id="PS01159">
    <property type="entry name" value="WW_DOMAIN_1"/>
    <property type="match status" value="2"/>
</dbReference>
<dbReference type="SMART" id="SM00441">
    <property type="entry name" value="FF"/>
    <property type="match status" value="4"/>
</dbReference>
<dbReference type="InterPro" id="IPR002713">
    <property type="entry name" value="FF_domain"/>
</dbReference>
<protein>
    <submittedName>
        <fullName evidence="9">Pre-mRNA-processing protein prp40</fullName>
    </submittedName>
</protein>
<dbReference type="Pfam" id="PF01846">
    <property type="entry name" value="FF"/>
    <property type="match status" value="3"/>
</dbReference>
<feature type="domain" description="WW" evidence="7">
    <location>
        <begin position="1"/>
        <end position="31"/>
    </location>
</feature>
<accession>A0A9Q8L818</accession>
<evidence type="ECO:0000256" key="2">
    <source>
        <dbReference type="ARBA" id="ARBA00022664"/>
    </source>
</evidence>
<dbReference type="GeneID" id="71980385"/>
<keyword evidence="10" id="KW-1185">Reference proteome</keyword>
<dbReference type="GO" id="GO:0045292">
    <property type="term" value="P:mRNA cis splicing, via spliceosome"/>
    <property type="evidence" value="ECO:0007669"/>
    <property type="project" value="InterPro"/>
</dbReference>
<keyword evidence="4" id="KW-0508">mRNA splicing</keyword>
<dbReference type="Gene3D" id="2.20.70.10">
    <property type="match status" value="2"/>
</dbReference>
<dbReference type="GO" id="GO:0003723">
    <property type="term" value="F:RNA binding"/>
    <property type="evidence" value="ECO:0007669"/>
    <property type="project" value="TreeGrafter"/>
</dbReference>
<evidence type="ECO:0000256" key="1">
    <source>
        <dbReference type="ARBA" id="ARBA00004123"/>
    </source>
</evidence>
<dbReference type="AlphaFoldDB" id="A0A9Q8L818"/>
<feature type="region of interest" description="Disordered" evidence="6">
    <location>
        <begin position="1"/>
        <end position="54"/>
    </location>
</feature>
<dbReference type="Proteomes" id="UP000756132">
    <property type="component" value="Chromosome 1"/>
</dbReference>
<evidence type="ECO:0000256" key="5">
    <source>
        <dbReference type="ARBA" id="ARBA00023242"/>
    </source>
</evidence>
<gene>
    <name evidence="9" type="ORF">CLAFUR5_00507</name>
</gene>